<dbReference type="Pfam" id="PF17805">
    <property type="entry name" value="AsnC_trans_reg2"/>
    <property type="match status" value="1"/>
</dbReference>
<gene>
    <name evidence="8" type="ORF">TH30_10970</name>
</gene>
<comment type="catalytic activity">
    <reaction evidence="5">
        <text>siroheme + 2 H(+) = 12,18-didecarboxysiroheme + 2 CO2</text>
        <dbReference type="Rhea" id="RHEA:19093"/>
        <dbReference type="ChEBI" id="CHEBI:15378"/>
        <dbReference type="ChEBI" id="CHEBI:16526"/>
        <dbReference type="ChEBI" id="CHEBI:60052"/>
        <dbReference type="ChEBI" id="CHEBI:140497"/>
        <dbReference type="EC" id="4.1.1.111"/>
    </reaction>
</comment>
<evidence type="ECO:0000313" key="8">
    <source>
        <dbReference type="EMBL" id="RCK45668.1"/>
    </source>
</evidence>
<comment type="similarity">
    <text evidence="3">Belongs to the Ahb/Nir family.</text>
</comment>
<dbReference type="InterPro" id="IPR050684">
    <property type="entry name" value="HTH-Siroheme_Decarb"/>
</dbReference>
<sequence length="154" mass="17348">MMQERLSPTQQQLIEAFQRGFPTTSRPFATIAEQIGSDEGSVMAAFADLKNKGYLARIGATYATGRVGASTLAAMEVPQSELEKVAEKISRFTEINHNYEREDKLNLWFVITGATRNDLVRTVEAIEAETGHTVHLMPMIEHYRLDLGFNLQWN</sequence>
<dbReference type="PANTHER" id="PTHR43413">
    <property type="entry name" value="TRANSCRIPTIONAL REGULATOR, ASNC FAMILY"/>
    <property type="match status" value="1"/>
</dbReference>
<feature type="domain" description="Siroheme decarboxylase AsnC-like ligand binding" evidence="6">
    <location>
        <begin position="69"/>
        <end position="143"/>
    </location>
</feature>
<keyword evidence="1" id="KW-0456">Lyase</keyword>
<dbReference type="Proteomes" id="UP000252255">
    <property type="component" value="Unassembled WGS sequence"/>
</dbReference>
<dbReference type="AlphaFoldDB" id="A0A367WW95"/>
<comment type="caution">
    <text evidence="8">The sequence shown here is derived from an EMBL/GenBank/DDBJ whole genome shotgun (WGS) entry which is preliminary data.</text>
</comment>
<dbReference type="EMBL" id="JPWI01000006">
    <property type="protein sequence ID" value="RCK45668.1"/>
    <property type="molecule type" value="Genomic_DNA"/>
</dbReference>
<accession>A0A367WW95</accession>
<comment type="pathway">
    <text evidence="2">Porphyrin-containing compound metabolism.</text>
</comment>
<dbReference type="PANTHER" id="PTHR43413:SF1">
    <property type="entry name" value="SIROHEME DECARBOXYLASE NIRL SUBUNIT"/>
    <property type="match status" value="1"/>
</dbReference>
<organism evidence="8 9">
    <name type="scientific">Thalassospira profundimaris</name>
    <dbReference type="NCBI Taxonomy" id="502049"/>
    <lineage>
        <taxon>Bacteria</taxon>
        <taxon>Pseudomonadati</taxon>
        <taxon>Pseudomonadota</taxon>
        <taxon>Alphaproteobacteria</taxon>
        <taxon>Rhodospirillales</taxon>
        <taxon>Thalassospiraceae</taxon>
        <taxon>Thalassospira</taxon>
    </lineage>
</organism>
<evidence type="ECO:0000259" key="7">
    <source>
        <dbReference type="Pfam" id="PF22451"/>
    </source>
</evidence>
<dbReference type="Gene3D" id="3.30.70.3460">
    <property type="match status" value="1"/>
</dbReference>
<evidence type="ECO:0000256" key="3">
    <source>
        <dbReference type="ARBA" id="ARBA00023457"/>
    </source>
</evidence>
<evidence type="ECO:0000256" key="4">
    <source>
        <dbReference type="ARBA" id="ARBA00023471"/>
    </source>
</evidence>
<reference evidence="8 9" key="1">
    <citation type="submission" date="2014-07" db="EMBL/GenBank/DDBJ databases">
        <title>Draft genome sequence of Thalassospira profundimaris PR54-5.</title>
        <authorList>
            <person name="Lai Q."/>
            <person name="Shao Z."/>
        </authorList>
    </citation>
    <scope>NUCLEOTIDE SEQUENCE [LARGE SCALE GENOMIC DNA]</scope>
    <source>
        <strain evidence="8 9">PR54-5</strain>
    </source>
</reference>
<proteinExistence type="inferred from homology"/>
<evidence type="ECO:0000313" key="9">
    <source>
        <dbReference type="Proteomes" id="UP000252255"/>
    </source>
</evidence>
<name>A0A367WW95_9PROT</name>
<dbReference type="InterPro" id="IPR053953">
    <property type="entry name" value="NirdL-like_HTH"/>
</dbReference>
<evidence type="ECO:0000256" key="2">
    <source>
        <dbReference type="ARBA" id="ARBA00023444"/>
    </source>
</evidence>
<evidence type="ECO:0000259" key="6">
    <source>
        <dbReference type="Pfam" id="PF17805"/>
    </source>
</evidence>
<dbReference type="Pfam" id="PF22451">
    <property type="entry name" value="NirdL-like_HTH"/>
    <property type="match status" value="1"/>
</dbReference>
<feature type="domain" description="Siroheme decarboxylase NirL-like HTH" evidence="7">
    <location>
        <begin position="11"/>
        <end position="54"/>
    </location>
</feature>
<evidence type="ECO:0000256" key="5">
    <source>
        <dbReference type="ARBA" id="ARBA00048470"/>
    </source>
</evidence>
<dbReference type="GO" id="GO:0016829">
    <property type="term" value="F:lyase activity"/>
    <property type="evidence" value="ECO:0007669"/>
    <property type="project" value="UniProtKB-KW"/>
</dbReference>
<evidence type="ECO:0000256" key="1">
    <source>
        <dbReference type="ARBA" id="ARBA00023239"/>
    </source>
</evidence>
<dbReference type="InterPro" id="IPR040523">
    <property type="entry name" value="AsnC_trans_reg2"/>
</dbReference>
<protein>
    <recommendedName>
        <fullName evidence="4">siroheme decarboxylase</fullName>
        <ecNumber evidence="4">4.1.1.111</ecNumber>
    </recommendedName>
</protein>
<dbReference type="Gene3D" id="1.10.10.2890">
    <property type="match status" value="1"/>
</dbReference>
<dbReference type="EC" id="4.1.1.111" evidence="4"/>